<evidence type="ECO:0000313" key="2">
    <source>
        <dbReference type="EMBL" id="KAK6981089.1"/>
    </source>
</evidence>
<reference evidence="2 3" key="1">
    <citation type="journal article" date="2024" name="J Genomics">
        <title>Draft genome sequencing and assembly of Favolaschia claudopus CIRM-BRFM 2984 isolated from oak limbs.</title>
        <authorList>
            <person name="Navarro D."/>
            <person name="Drula E."/>
            <person name="Chaduli D."/>
            <person name="Cazenave R."/>
            <person name="Ahrendt S."/>
            <person name="Wang J."/>
            <person name="Lipzen A."/>
            <person name="Daum C."/>
            <person name="Barry K."/>
            <person name="Grigoriev I.V."/>
            <person name="Favel A."/>
            <person name="Rosso M.N."/>
            <person name="Martin F."/>
        </authorList>
    </citation>
    <scope>NUCLEOTIDE SEQUENCE [LARGE SCALE GENOMIC DNA]</scope>
    <source>
        <strain evidence="2 3">CIRM-BRFM 2984</strain>
    </source>
</reference>
<name>A0AAV9ZG02_9AGAR</name>
<evidence type="ECO:0000313" key="3">
    <source>
        <dbReference type="Proteomes" id="UP001362999"/>
    </source>
</evidence>
<proteinExistence type="predicted"/>
<feature type="region of interest" description="Disordered" evidence="1">
    <location>
        <begin position="292"/>
        <end position="311"/>
    </location>
</feature>
<evidence type="ECO:0000256" key="1">
    <source>
        <dbReference type="SAM" id="MobiDB-lite"/>
    </source>
</evidence>
<accession>A0AAV9ZG02</accession>
<keyword evidence="3" id="KW-1185">Reference proteome</keyword>
<protein>
    <submittedName>
        <fullName evidence="2">Uncharacterized protein</fullName>
    </submittedName>
</protein>
<dbReference type="Proteomes" id="UP001362999">
    <property type="component" value="Unassembled WGS sequence"/>
</dbReference>
<dbReference type="EMBL" id="JAWWNJ010000153">
    <property type="protein sequence ID" value="KAK6981089.1"/>
    <property type="molecule type" value="Genomic_DNA"/>
</dbReference>
<organism evidence="2 3">
    <name type="scientific">Favolaschia claudopus</name>
    <dbReference type="NCBI Taxonomy" id="2862362"/>
    <lineage>
        <taxon>Eukaryota</taxon>
        <taxon>Fungi</taxon>
        <taxon>Dikarya</taxon>
        <taxon>Basidiomycota</taxon>
        <taxon>Agaricomycotina</taxon>
        <taxon>Agaricomycetes</taxon>
        <taxon>Agaricomycetidae</taxon>
        <taxon>Agaricales</taxon>
        <taxon>Marasmiineae</taxon>
        <taxon>Mycenaceae</taxon>
        <taxon>Favolaschia</taxon>
    </lineage>
</organism>
<dbReference type="AlphaFoldDB" id="A0AAV9ZG02"/>
<feature type="region of interest" description="Disordered" evidence="1">
    <location>
        <begin position="324"/>
        <end position="363"/>
    </location>
</feature>
<comment type="caution">
    <text evidence="2">The sequence shown here is derived from an EMBL/GenBank/DDBJ whole genome shotgun (WGS) entry which is preliminary data.</text>
</comment>
<sequence>MHKAIPKHDVKVSGPTPPTEFTKIQNFFGSFGKETADQAIQQGNARAITGHRVNRRTYSRVQANGQLNNTSRSTIAGNRPGLPTTVPAIFIYFSQRRTQVYKALVNNTSRGKIASHQRSLTLSNTFGVLYPPDHSSSSLACSFDFYKTSPHQANLYCHNYKEHQCLIAGKGVGLQRLQVKQNVSQAVSHSLPWVQARNEAFDRDYKAICLAGKSEGIEQLKQCTDSNIAFERKSVVLIERIWVFSMPCTQGQALQDPHILARVRDIDFRLLESRGICRKTSYLTLESGAGFREKGTQRRGTGPEIDSVGGDSARNCFLPPRGTGIRQRNRNLATRPNCLPHSQEKYKDTPPTKRNEAKAKEFL</sequence>
<gene>
    <name evidence="2" type="ORF">R3P38DRAFT_2808374</name>
</gene>
<feature type="compositionally biased region" description="Basic and acidic residues" evidence="1">
    <location>
        <begin position="342"/>
        <end position="363"/>
    </location>
</feature>